<comment type="caution">
    <text evidence="1">The sequence shown here is derived from an EMBL/GenBank/DDBJ whole genome shotgun (WGS) entry which is preliminary data.</text>
</comment>
<gene>
    <name evidence="1" type="ORF">ACFOD3_23755</name>
</gene>
<dbReference type="EMBL" id="JBHRSB010000008">
    <property type="protein sequence ID" value="MFC3002935.1"/>
    <property type="molecule type" value="Genomic_DNA"/>
</dbReference>
<evidence type="ECO:0008006" key="3">
    <source>
        <dbReference type="Google" id="ProtNLM"/>
    </source>
</evidence>
<sequence>MTAPGAAPHCAYCGNRLVKGQGRSGPDAHRRFARDHIMPRPWRVAVPSGVRVTRPACLTCNQLRALLGHCPAMLSIASALRKRRGFASRGEAVRVLLLPLPVGAVSP</sequence>
<name>A0ABV7C3H8_9PROT</name>
<dbReference type="RefSeq" id="WP_216839213.1">
    <property type="nucleotide sequence ID" value="NZ_JAFNJS010000008.1"/>
</dbReference>
<proteinExistence type="predicted"/>
<protein>
    <recommendedName>
        <fullName evidence="3">HNH endonuclease</fullName>
    </recommendedName>
</protein>
<evidence type="ECO:0000313" key="1">
    <source>
        <dbReference type="EMBL" id="MFC3002935.1"/>
    </source>
</evidence>
<accession>A0ABV7C3H8</accession>
<dbReference type="Proteomes" id="UP001595420">
    <property type="component" value="Unassembled WGS sequence"/>
</dbReference>
<keyword evidence="2" id="KW-1185">Reference proteome</keyword>
<organism evidence="1 2">
    <name type="scientific">Falsiroseomonas tokyonensis</name>
    <dbReference type="NCBI Taxonomy" id="430521"/>
    <lineage>
        <taxon>Bacteria</taxon>
        <taxon>Pseudomonadati</taxon>
        <taxon>Pseudomonadota</taxon>
        <taxon>Alphaproteobacteria</taxon>
        <taxon>Acetobacterales</taxon>
        <taxon>Roseomonadaceae</taxon>
        <taxon>Falsiroseomonas</taxon>
    </lineage>
</organism>
<evidence type="ECO:0000313" key="2">
    <source>
        <dbReference type="Proteomes" id="UP001595420"/>
    </source>
</evidence>
<reference evidence="2" key="1">
    <citation type="journal article" date="2019" name="Int. J. Syst. Evol. Microbiol.">
        <title>The Global Catalogue of Microorganisms (GCM) 10K type strain sequencing project: providing services to taxonomists for standard genome sequencing and annotation.</title>
        <authorList>
            <consortium name="The Broad Institute Genomics Platform"/>
            <consortium name="The Broad Institute Genome Sequencing Center for Infectious Disease"/>
            <person name="Wu L."/>
            <person name="Ma J."/>
        </authorList>
    </citation>
    <scope>NUCLEOTIDE SEQUENCE [LARGE SCALE GENOMIC DNA]</scope>
    <source>
        <strain evidence="2">CGMCC 1.16855</strain>
    </source>
</reference>